<keyword evidence="1" id="KW-0472">Membrane</keyword>
<gene>
    <name evidence="2" type="ORF">NJ959_22815</name>
</gene>
<dbReference type="EMBL" id="JAMZMM010000303">
    <property type="protein sequence ID" value="MCP2731260.1"/>
    <property type="molecule type" value="Genomic_DNA"/>
</dbReference>
<protein>
    <submittedName>
        <fullName evidence="2">DUF5989 family protein</fullName>
    </submittedName>
</protein>
<dbReference type="Proteomes" id="UP001204953">
    <property type="component" value="Unassembled WGS sequence"/>
</dbReference>
<comment type="caution">
    <text evidence="2">The sequence shown here is derived from an EMBL/GenBank/DDBJ whole genome shotgun (WGS) entry which is preliminary data.</text>
</comment>
<organism evidence="2 3">
    <name type="scientific">Limnofasciculus baicalensis BBK-W-15</name>
    <dbReference type="NCBI Taxonomy" id="2699891"/>
    <lineage>
        <taxon>Bacteria</taxon>
        <taxon>Bacillati</taxon>
        <taxon>Cyanobacteriota</taxon>
        <taxon>Cyanophyceae</taxon>
        <taxon>Coleofasciculales</taxon>
        <taxon>Coleofasciculaceae</taxon>
        <taxon>Limnofasciculus</taxon>
        <taxon>Limnofasciculus baicalensis</taxon>
    </lineage>
</organism>
<dbReference type="AlphaFoldDB" id="A0AAE3GV68"/>
<reference evidence="2" key="1">
    <citation type="submission" date="2022-06" db="EMBL/GenBank/DDBJ databases">
        <title>New cyanobacteria of genus Symplocastrum in benthos of Lake Baikal.</title>
        <authorList>
            <person name="Sorokovikova E."/>
            <person name="Tikhonova I."/>
            <person name="Krasnopeev A."/>
            <person name="Evseev P."/>
            <person name="Gladkikh A."/>
            <person name="Belykh O."/>
        </authorList>
    </citation>
    <scope>NUCLEOTIDE SEQUENCE</scope>
    <source>
        <strain evidence="2">BBK-W-15</strain>
    </source>
</reference>
<dbReference type="InterPro" id="IPR046031">
    <property type="entry name" value="DUF5989"/>
</dbReference>
<keyword evidence="3" id="KW-1185">Reference proteome</keyword>
<sequence>MMNSLVKNLWGFVKERQKYLLIPIIVTLLVVGGLIIFVQSSAIAPVIYTLF</sequence>
<accession>A0AAE3GV68</accession>
<evidence type="ECO:0000313" key="3">
    <source>
        <dbReference type="Proteomes" id="UP001204953"/>
    </source>
</evidence>
<feature type="transmembrane region" description="Helical" evidence="1">
    <location>
        <begin position="20"/>
        <end position="48"/>
    </location>
</feature>
<proteinExistence type="predicted"/>
<name>A0AAE3GV68_9CYAN</name>
<dbReference type="Pfam" id="PF19451">
    <property type="entry name" value="DUF5989"/>
    <property type="match status" value="1"/>
</dbReference>
<evidence type="ECO:0000313" key="2">
    <source>
        <dbReference type="EMBL" id="MCP2731260.1"/>
    </source>
</evidence>
<keyword evidence="1" id="KW-0812">Transmembrane</keyword>
<keyword evidence="1" id="KW-1133">Transmembrane helix</keyword>
<evidence type="ECO:0000256" key="1">
    <source>
        <dbReference type="SAM" id="Phobius"/>
    </source>
</evidence>